<dbReference type="EMBL" id="JAEPRJ010000001">
    <property type="protein sequence ID" value="MBK5897987.1"/>
    <property type="molecule type" value="Genomic_DNA"/>
</dbReference>
<dbReference type="Gene3D" id="3.30.360.10">
    <property type="entry name" value="Dihydrodipicolinate Reductase, domain 2"/>
    <property type="match status" value="1"/>
</dbReference>
<evidence type="ECO:0000256" key="2">
    <source>
        <dbReference type="ARBA" id="ARBA00023002"/>
    </source>
</evidence>
<dbReference type="PANTHER" id="PTHR22604">
    <property type="entry name" value="OXIDOREDUCTASES"/>
    <property type="match status" value="1"/>
</dbReference>
<dbReference type="InterPro" id="IPR000683">
    <property type="entry name" value="Gfo/Idh/MocA-like_OxRdtase_N"/>
</dbReference>
<feature type="domain" description="GFO/IDH/MocA-like oxidoreductase" evidence="4">
    <location>
        <begin position="131"/>
        <end position="242"/>
    </location>
</feature>
<organism evidence="5 6">
    <name type="scientific">Catonella massiliensis</name>
    <dbReference type="NCBI Taxonomy" id="2799636"/>
    <lineage>
        <taxon>Bacteria</taxon>
        <taxon>Bacillati</taxon>
        <taxon>Bacillota</taxon>
        <taxon>Clostridia</taxon>
        <taxon>Lachnospirales</taxon>
        <taxon>Lachnospiraceae</taxon>
        <taxon>Catonella</taxon>
    </lineage>
</organism>
<dbReference type="SUPFAM" id="SSF51735">
    <property type="entry name" value="NAD(P)-binding Rossmann-fold domains"/>
    <property type="match status" value="1"/>
</dbReference>
<accession>A0ABS1J1E9</accession>
<sequence length="315" mass="35491">MRIGILGTGNIARILAMTIKKVKVLELYAVSSRNNFRAKAFARYFNIPKAYGSYEEMVRDENVELVYIATPHSHHFEHIKLCISHKKAVLCEKAFTSSFEEAEEIKRLAAKNKIYVAEAMWTRYMPSRHIIKDIISSEVIGKISMVTVNLSYDVDEVERIQRPELAGGALLDLGVYGLNFITMYCGKDIDKISVTATKTETGVDGKECIVVVFKNGIMAVSVHGIYGRSDRCGVFYGEKGYIVVENINNPSSINVFDDSDKLIKHIDVPKQISGYEYELLETVECIKNGLLESKSMPLDESVYIMKLISNIKSKF</sequence>
<reference evidence="5 6" key="1">
    <citation type="submission" date="2021-01" db="EMBL/GenBank/DDBJ databases">
        <title>Isolation and description of Catonella massiliensis sp. nov., a novel Catonella species, isolated from a stable periodontitis subject.</title>
        <authorList>
            <person name="Antezack A."/>
            <person name="Boxberger M."/>
            <person name="La Scola B."/>
            <person name="Monnet-Corti V."/>
        </authorList>
    </citation>
    <scope>NUCLEOTIDE SEQUENCE [LARGE SCALE GENOMIC DNA]</scope>
    <source>
        <strain evidence="5 6">Marseille-Q4567</strain>
    </source>
</reference>
<name>A0ABS1J1E9_9FIRM</name>
<dbReference type="InterPro" id="IPR050984">
    <property type="entry name" value="Gfo/Idh/MocA_domain"/>
</dbReference>
<evidence type="ECO:0000259" key="3">
    <source>
        <dbReference type="Pfam" id="PF01408"/>
    </source>
</evidence>
<keyword evidence="6" id="KW-1185">Reference proteome</keyword>
<dbReference type="Gene3D" id="3.40.50.720">
    <property type="entry name" value="NAD(P)-binding Rossmann-like Domain"/>
    <property type="match status" value="1"/>
</dbReference>
<evidence type="ECO:0000256" key="1">
    <source>
        <dbReference type="ARBA" id="ARBA00010928"/>
    </source>
</evidence>
<keyword evidence="2" id="KW-0560">Oxidoreductase</keyword>
<feature type="domain" description="Gfo/Idh/MocA-like oxidoreductase N-terminal" evidence="3">
    <location>
        <begin position="1"/>
        <end position="114"/>
    </location>
</feature>
<dbReference type="InterPro" id="IPR036291">
    <property type="entry name" value="NAD(P)-bd_dom_sf"/>
</dbReference>
<dbReference type="Proteomes" id="UP000604730">
    <property type="component" value="Unassembled WGS sequence"/>
</dbReference>
<evidence type="ECO:0000259" key="4">
    <source>
        <dbReference type="Pfam" id="PF22725"/>
    </source>
</evidence>
<dbReference type="PANTHER" id="PTHR22604:SF105">
    <property type="entry name" value="TRANS-1,2-DIHYDROBENZENE-1,2-DIOL DEHYDROGENASE"/>
    <property type="match status" value="1"/>
</dbReference>
<protein>
    <submittedName>
        <fullName evidence="5">Gfo/Idh/MocA family oxidoreductase</fullName>
    </submittedName>
</protein>
<dbReference type="Pfam" id="PF01408">
    <property type="entry name" value="GFO_IDH_MocA"/>
    <property type="match status" value="1"/>
</dbReference>
<dbReference type="RefSeq" id="WP_208429438.1">
    <property type="nucleotide sequence ID" value="NZ_JAEPRJ010000001.1"/>
</dbReference>
<gene>
    <name evidence="5" type="ORF">JJN12_09415</name>
</gene>
<dbReference type="InterPro" id="IPR055170">
    <property type="entry name" value="GFO_IDH_MocA-like_dom"/>
</dbReference>
<comment type="caution">
    <text evidence="5">The sequence shown here is derived from an EMBL/GenBank/DDBJ whole genome shotgun (WGS) entry which is preliminary data.</text>
</comment>
<proteinExistence type="inferred from homology"/>
<evidence type="ECO:0000313" key="5">
    <source>
        <dbReference type="EMBL" id="MBK5897987.1"/>
    </source>
</evidence>
<dbReference type="Pfam" id="PF22725">
    <property type="entry name" value="GFO_IDH_MocA_C3"/>
    <property type="match status" value="1"/>
</dbReference>
<evidence type="ECO:0000313" key="6">
    <source>
        <dbReference type="Proteomes" id="UP000604730"/>
    </source>
</evidence>
<comment type="similarity">
    <text evidence="1">Belongs to the Gfo/Idh/MocA family.</text>
</comment>
<dbReference type="SUPFAM" id="SSF55347">
    <property type="entry name" value="Glyceraldehyde-3-phosphate dehydrogenase-like, C-terminal domain"/>
    <property type="match status" value="1"/>
</dbReference>